<evidence type="ECO:0000313" key="2">
    <source>
        <dbReference type="EMBL" id="HIX81191.1"/>
    </source>
</evidence>
<dbReference type="AlphaFoldDB" id="A0A9D2BM54"/>
<evidence type="ECO:0000259" key="1">
    <source>
        <dbReference type="Pfam" id="PF13280"/>
    </source>
</evidence>
<protein>
    <submittedName>
        <fullName evidence="2">WYL domain-containing protein</fullName>
    </submittedName>
</protein>
<sequence>MGEKLYYVYKVIKESQEPISGKDIVTALKEYGIKVDIKTVYSLIERINDFYQCLTGKQLIKTIRRKGFIVAGDYFEDGELQFLVDNVISNSNLDQKAANKLVNKLLLLSSNNQKDRLYIEKGQHQDLTFDLLVNLTTIIKAINNQRNIAFKYVSYDIRDNHLIEVYHTNGNLNEETYVVSPYQIIVRNSIYYLVGYFNKRKDSLSVYRIDRMRLVMNYRGRYE</sequence>
<dbReference type="EMBL" id="DXET01000100">
    <property type="protein sequence ID" value="HIX81191.1"/>
    <property type="molecule type" value="Genomic_DNA"/>
</dbReference>
<organism evidence="2 3">
    <name type="scientific">Candidatus Erysipelatoclostridium merdavium</name>
    <dbReference type="NCBI Taxonomy" id="2838566"/>
    <lineage>
        <taxon>Bacteria</taxon>
        <taxon>Bacillati</taxon>
        <taxon>Bacillota</taxon>
        <taxon>Erysipelotrichia</taxon>
        <taxon>Erysipelotrichales</taxon>
        <taxon>Erysipelotrichales incertae sedis</taxon>
    </lineage>
</organism>
<evidence type="ECO:0000313" key="3">
    <source>
        <dbReference type="Proteomes" id="UP000886724"/>
    </source>
</evidence>
<dbReference type="Proteomes" id="UP000886724">
    <property type="component" value="Unassembled WGS sequence"/>
</dbReference>
<name>A0A9D2BM54_9FIRM</name>
<feature type="domain" description="WYL" evidence="1">
    <location>
        <begin position="134"/>
        <end position="213"/>
    </location>
</feature>
<reference evidence="2" key="2">
    <citation type="submission" date="2021-04" db="EMBL/GenBank/DDBJ databases">
        <authorList>
            <person name="Gilroy R."/>
        </authorList>
    </citation>
    <scope>NUCLEOTIDE SEQUENCE</scope>
    <source>
        <strain evidence="2">ChiGjej1B1-14440</strain>
    </source>
</reference>
<dbReference type="PROSITE" id="PS52050">
    <property type="entry name" value="WYL"/>
    <property type="match status" value="1"/>
</dbReference>
<comment type="caution">
    <text evidence="2">The sequence shown here is derived from an EMBL/GenBank/DDBJ whole genome shotgun (WGS) entry which is preliminary data.</text>
</comment>
<dbReference type="InterPro" id="IPR026881">
    <property type="entry name" value="WYL_dom"/>
</dbReference>
<dbReference type="Pfam" id="PF13280">
    <property type="entry name" value="WYL"/>
    <property type="match status" value="1"/>
</dbReference>
<gene>
    <name evidence="2" type="ORF">H9980_04365</name>
</gene>
<reference evidence="2" key="1">
    <citation type="journal article" date="2021" name="PeerJ">
        <title>Extensive microbial diversity within the chicken gut microbiome revealed by metagenomics and culture.</title>
        <authorList>
            <person name="Gilroy R."/>
            <person name="Ravi A."/>
            <person name="Getino M."/>
            <person name="Pursley I."/>
            <person name="Horton D.L."/>
            <person name="Alikhan N.F."/>
            <person name="Baker D."/>
            <person name="Gharbi K."/>
            <person name="Hall N."/>
            <person name="Watson M."/>
            <person name="Adriaenssens E.M."/>
            <person name="Foster-Nyarko E."/>
            <person name="Jarju S."/>
            <person name="Secka A."/>
            <person name="Antonio M."/>
            <person name="Oren A."/>
            <person name="Chaudhuri R.R."/>
            <person name="La Ragione R."/>
            <person name="Hildebrand F."/>
            <person name="Pallen M.J."/>
        </authorList>
    </citation>
    <scope>NUCLEOTIDE SEQUENCE</scope>
    <source>
        <strain evidence="2">ChiGjej1B1-14440</strain>
    </source>
</reference>
<feature type="non-terminal residue" evidence="2">
    <location>
        <position position="223"/>
    </location>
</feature>
<accession>A0A9D2BM54</accession>
<proteinExistence type="predicted"/>